<evidence type="ECO:0000256" key="4">
    <source>
        <dbReference type="ARBA" id="ARBA00022679"/>
    </source>
</evidence>
<dbReference type="UniPathway" id="UPA00056">
    <property type="reaction ID" value="UER00093"/>
</dbReference>
<protein>
    <recommendedName>
        <fullName evidence="7">2-C-methyl-D-erythritol 4-phosphate cytidylyltransferase</fullName>
        <ecNumber evidence="7">2.7.7.60</ecNumber>
    </recommendedName>
    <alternativeName>
        <fullName evidence="7">4-diphosphocytidyl-2C-methyl-D-erythritol synthase</fullName>
    </alternativeName>
    <alternativeName>
        <fullName evidence="7">MEP cytidylyltransferase</fullName>
        <shortName evidence="7">MCT</shortName>
    </alternativeName>
</protein>
<dbReference type="PANTHER" id="PTHR32125:SF4">
    <property type="entry name" value="2-C-METHYL-D-ERYTHRITOL 4-PHOSPHATE CYTIDYLYLTRANSFERASE, CHLOROPLASTIC"/>
    <property type="match status" value="1"/>
</dbReference>
<dbReference type="PROSITE" id="PS01295">
    <property type="entry name" value="ISPD"/>
    <property type="match status" value="1"/>
</dbReference>
<comment type="pathway">
    <text evidence="2 7">Isoprenoid biosynthesis; isopentenyl diphosphate biosynthesis via DXP pathway; isopentenyl diphosphate from 1-deoxy-D-xylulose 5-phosphate: step 2/6.</text>
</comment>
<dbReference type="InterPro" id="IPR050088">
    <property type="entry name" value="IspD/TarI_cytidylyltransf_bact"/>
</dbReference>
<keyword evidence="6 7" id="KW-0414">Isoprene biosynthesis</keyword>
<dbReference type="CDD" id="cd02516">
    <property type="entry name" value="CDP-ME_synthetase"/>
    <property type="match status" value="1"/>
</dbReference>
<dbReference type="GO" id="GO:0019288">
    <property type="term" value="P:isopentenyl diphosphate biosynthetic process, methylerythritol 4-phosphate pathway"/>
    <property type="evidence" value="ECO:0007669"/>
    <property type="project" value="UniProtKB-UniRule"/>
</dbReference>
<evidence type="ECO:0000256" key="3">
    <source>
        <dbReference type="ARBA" id="ARBA00009789"/>
    </source>
</evidence>
<keyword evidence="5 7" id="KW-0548">Nucleotidyltransferase</keyword>
<name>A0A315EAV6_9BURK</name>
<dbReference type="InterPro" id="IPR029044">
    <property type="entry name" value="Nucleotide-diphossugar_trans"/>
</dbReference>
<dbReference type="PANTHER" id="PTHR32125">
    <property type="entry name" value="2-C-METHYL-D-ERYTHRITOL 4-PHOSPHATE CYTIDYLYLTRANSFERASE, CHLOROPLASTIC"/>
    <property type="match status" value="1"/>
</dbReference>
<dbReference type="HAMAP" id="MF_00108">
    <property type="entry name" value="IspD"/>
    <property type="match status" value="1"/>
</dbReference>
<comment type="catalytic activity">
    <reaction evidence="1 7">
        <text>2-C-methyl-D-erythritol 4-phosphate + CTP + H(+) = 4-CDP-2-C-methyl-D-erythritol + diphosphate</text>
        <dbReference type="Rhea" id="RHEA:13429"/>
        <dbReference type="ChEBI" id="CHEBI:15378"/>
        <dbReference type="ChEBI" id="CHEBI:33019"/>
        <dbReference type="ChEBI" id="CHEBI:37563"/>
        <dbReference type="ChEBI" id="CHEBI:57823"/>
        <dbReference type="ChEBI" id="CHEBI:58262"/>
        <dbReference type="EC" id="2.7.7.60"/>
    </reaction>
</comment>
<dbReference type="FunFam" id="3.90.550.10:FF:000003">
    <property type="entry name" value="2-C-methyl-D-erythritol 4-phosphate cytidylyltransferase"/>
    <property type="match status" value="1"/>
</dbReference>
<dbReference type="EMBL" id="NESN01000001">
    <property type="protein sequence ID" value="PUE55110.1"/>
    <property type="molecule type" value="Genomic_DNA"/>
</dbReference>
<dbReference type="AlphaFoldDB" id="A0A315EAV6"/>
<dbReference type="EC" id="2.7.7.60" evidence="7"/>
<dbReference type="RefSeq" id="WP_108311118.1">
    <property type="nucleotide sequence ID" value="NZ_NESN01000001.1"/>
</dbReference>
<dbReference type="Gene3D" id="3.90.550.10">
    <property type="entry name" value="Spore Coat Polysaccharide Biosynthesis Protein SpsA, Chain A"/>
    <property type="match status" value="1"/>
</dbReference>
<sequence length="241" mass="25643">MSLTSAHPRFHALIPCAGTGSRAGTPMPKQYQTVAGQPMVMHTVQALAQVQQIAQGWLVLSPDDDFVWPNGALWPERFARLNCGGATRAESVFNGLGAMLAAGVDPQDWVLVHDAARCLVTPEAVSLLIKTCQDDPVGGLLALPLPDTLKTQTQGDVPRVETTVPREGKWLAQTPQMFRVGPLHQALAQVAASGFAGITDEASAMERQGLSPRLVPGSAMNLKVTYPADFAFAEAVLKAKP</sequence>
<evidence type="ECO:0000256" key="2">
    <source>
        <dbReference type="ARBA" id="ARBA00004787"/>
    </source>
</evidence>
<dbReference type="GO" id="GO:0050518">
    <property type="term" value="F:2-C-methyl-D-erythritol 4-phosphate cytidylyltransferase activity"/>
    <property type="evidence" value="ECO:0007669"/>
    <property type="project" value="UniProtKB-UniRule"/>
</dbReference>
<feature type="site" description="Positions MEP for the nucleophilic attack" evidence="7">
    <location>
        <position position="166"/>
    </location>
</feature>
<evidence type="ECO:0000256" key="7">
    <source>
        <dbReference type="HAMAP-Rule" id="MF_00108"/>
    </source>
</evidence>
<dbReference type="InterPro" id="IPR034683">
    <property type="entry name" value="IspD/TarI"/>
</dbReference>
<evidence type="ECO:0000256" key="5">
    <source>
        <dbReference type="ARBA" id="ARBA00022695"/>
    </source>
</evidence>
<dbReference type="Pfam" id="PF01128">
    <property type="entry name" value="IspD"/>
    <property type="match status" value="1"/>
</dbReference>
<comment type="function">
    <text evidence="7">Catalyzes the formation of 4-diphosphocytidyl-2-C-methyl-D-erythritol from CTP and 2-C-methyl-D-erythritol 4-phosphate (MEP).</text>
</comment>
<evidence type="ECO:0000313" key="9">
    <source>
        <dbReference type="Proteomes" id="UP000250790"/>
    </source>
</evidence>
<evidence type="ECO:0000256" key="1">
    <source>
        <dbReference type="ARBA" id="ARBA00001282"/>
    </source>
</evidence>
<evidence type="ECO:0000256" key="6">
    <source>
        <dbReference type="ARBA" id="ARBA00023229"/>
    </source>
</evidence>
<dbReference type="NCBIfam" id="TIGR00453">
    <property type="entry name" value="ispD"/>
    <property type="match status" value="1"/>
</dbReference>
<dbReference type="InterPro" id="IPR018294">
    <property type="entry name" value="ISPD_synthase_CS"/>
</dbReference>
<dbReference type="Proteomes" id="UP000250790">
    <property type="component" value="Unassembled WGS sequence"/>
</dbReference>
<keyword evidence="4 7" id="KW-0808">Transferase</keyword>
<dbReference type="SUPFAM" id="SSF53448">
    <property type="entry name" value="Nucleotide-diphospho-sugar transferases"/>
    <property type="match status" value="1"/>
</dbReference>
<comment type="similarity">
    <text evidence="3 7">Belongs to the IspD/TarI cytidylyltransferase family. IspD subfamily.</text>
</comment>
<accession>A0A315EAV6</accession>
<comment type="caution">
    <text evidence="8">The sequence shown here is derived from an EMBL/GenBank/DDBJ whole genome shotgun (WGS) entry which is preliminary data.</text>
</comment>
<feature type="site" description="Transition state stabilizer" evidence="7">
    <location>
        <position position="29"/>
    </location>
</feature>
<proteinExistence type="inferred from homology"/>
<feature type="site" description="Transition state stabilizer" evidence="7">
    <location>
        <position position="22"/>
    </location>
</feature>
<evidence type="ECO:0000313" key="8">
    <source>
        <dbReference type="EMBL" id="PUE55110.1"/>
    </source>
</evidence>
<keyword evidence="9" id="KW-1185">Reference proteome</keyword>
<dbReference type="OrthoDB" id="9806837at2"/>
<gene>
    <name evidence="7" type="primary">ispD</name>
    <name evidence="8" type="ORF">B9Z37_00500</name>
</gene>
<organism evidence="8 9">
    <name type="scientific">Limnohabitans parvus II-B4</name>
    <dbReference type="NCBI Taxonomy" id="1293052"/>
    <lineage>
        <taxon>Bacteria</taxon>
        <taxon>Pseudomonadati</taxon>
        <taxon>Pseudomonadota</taxon>
        <taxon>Betaproteobacteria</taxon>
        <taxon>Burkholderiales</taxon>
        <taxon>Comamonadaceae</taxon>
        <taxon>Limnohabitans</taxon>
    </lineage>
</organism>
<dbReference type="InterPro" id="IPR001228">
    <property type="entry name" value="IspD"/>
</dbReference>
<feature type="site" description="Positions MEP for the nucleophilic attack" evidence="7">
    <location>
        <position position="223"/>
    </location>
</feature>
<reference evidence="8 9" key="1">
    <citation type="submission" date="2017-04" db="EMBL/GenBank/DDBJ databases">
        <title>Unexpected and diverse lifestyles within the genus Limnohabitans.</title>
        <authorList>
            <person name="Kasalicky V."/>
            <person name="Mehrshad M."/>
            <person name="Andrei S.-A."/>
            <person name="Salcher M."/>
            <person name="Kratochvilova H."/>
            <person name="Simek K."/>
            <person name="Ghai R."/>
        </authorList>
    </citation>
    <scope>NUCLEOTIDE SEQUENCE [LARGE SCALE GENOMIC DNA]</scope>
    <source>
        <strain evidence="8 9">II-B4</strain>
    </source>
</reference>